<evidence type="ECO:0000313" key="6">
    <source>
        <dbReference type="EMBL" id="MDT0687838.1"/>
    </source>
</evidence>
<dbReference type="PANTHER" id="PTHR30349">
    <property type="entry name" value="PHAGE INTEGRASE-RELATED"/>
    <property type="match status" value="1"/>
</dbReference>
<evidence type="ECO:0000313" key="7">
    <source>
        <dbReference type="Proteomes" id="UP001253848"/>
    </source>
</evidence>
<dbReference type="InterPro" id="IPR010998">
    <property type="entry name" value="Integrase_recombinase_N"/>
</dbReference>
<keyword evidence="2" id="KW-0238">DNA-binding</keyword>
<evidence type="ECO:0000259" key="4">
    <source>
        <dbReference type="Pfam" id="PF00589"/>
    </source>
</evidence>
<protein>
    <submittedName>
        <fullName evidence="6">Tyrosine-type recombinase/integrase</fullName>
    </submittedName>
</protein>
<dbReference type="Gene3D" id="1.10.443.10">
    <property type="entry name" value="Intergrase catalytic core"/>
    <property type="match status" value="1"/>
</dbReference>
<evidence type="ECO:0000259" key="5">
    <source>
        <dbReference type="Pfam" id="PF13102"/>
    </source>
</evidence>
<evidence type="ECO:0000256" key="3">
    <source>
        <dbReference type="ARBA" id="ARBA00023172"/>
    </source>
</evidence>
<dbReference type="Pfam" id="PF13102">
    <property type="entry name" value="Phage_int_SAM_5"/>
    <property type="match status" value="1"/>
</dbReference>
<keyword evidence="3" id="KW-0233">DNA recombination</keyword>
<comment type="caution">
    <text evidence="6">The sequence shown here is derived from an EMBL/GenBank/DDBJ whole genome shotgun (WGS) entry which is preliminary data.</text>
</comment>
<dbReference type="InterPro" id="IPR013762">
    <property type="entry name" value="Integrase-like_cat_sf"/>
</dbReference>
<dbReference type="SUPFAM" id="SSF56349">
    <property type="entry name" value="DNA breaking-rejoining enzymes"/>
    <property type="match status" value="1"/>
</dbReference>
<dbReference type="Pfam" id="PF00589">
    <property type="entry name" value="Phage_integrase"/>
    <property type="match status" value="1"/>
</dbReference>
<dbReference type="PANTHER" id="PTHR30349:SF41">
    <property type="entry name" value="INTEGRASE_RECOMBINASE PROTEIN MJ0367-RELATED"/>
    <property type="match status" value="1"/>
</dbReference>
<dbReference type="Gene3D" id="1.10.150.130">
    <property type="match status" value="1"/>
</dbReference>
<dbReference type="Proteomes" id="UP001253848">
    <property type="component" value="Unassembled WGS sequence"/>
</dbReference>
<dbReference type="EMBL" id="JAVRHN010000015">
    <property type="protein sequence ID" value="MDT0687838.1"/>
    <property type="molecule type" value="Genomic_DNA"/>
</dbReference>
<gene>
    <name evidence="6" type="ORF">RM541_15845</name>
</gene>
<dbReference type="InterPro" id="IPR025269">
    <property type="entry name" value="SAM-like_dom"/>
</dbReference>
<dbReference type="RefSeq" id="WP_311501110.1">
    <property type="nucleotide sequence ID" value="NZ_JAVRHN010000015.1"/>
</dbReference>
<feature type="domain" description="Phage integrase SAM-like" evidence="5">
    <location>
        <begin position="128"/>
        <end position="214"/>
    </location>
</feature>
<keyword evidence="7" id="KW-1185">Reference proteome</keyword>
<name>A0ABU3DW23_9FLAO</name>
<reference evidence="6 7" key="1">
    <citation type="submission" date="2023-09" db="EMBL/GenBank/DDBJ databases">
        <authorList>
            <person name="Rey-Velasco X."/>
        </authorList>
    </citation>
    <scope>NUCLEOTIDE SEQUENCE [LARGE SCALE GENOMIC DNA]</scope>
    <source>
        <strain evidence="6 7">F225</strain>
    </source>
</reference>
<dbReference type="InterPro" id="IPR011010">
    <property type="entry name" value="DNA_brk_join_enz"/>
</dbReference>
<evidence type="ECO:0000256" key="1">
    <source>
        <dbReference type="ARBA" id="ARBA00008857"/>
    </source>
</evidence>
<dbReference type="InterPro" id="IPR002104">
    <property type="entry name" value="Integrase_catalytic"/>
</dbReference>
<accession>A0ABU3DW23</accession>
<proteinExistence type="inferred from homology"/>
<organism evidence="6 7">
    <name type="scientific">Autumnicola psychrophila</name>
    <dbReference type="NCBI Taxonomy" id="3075592"/>
    <lineage>
        <taxon>Bacteria</taxon>
        <taxon>Pseudomonadati</taxon>
        <taxon>Bacteroidota</taxon>
        <taxon>Flavobacteriia</taxon>
        <taxon>Flavobacteriales</taxon>
        <taxon>Flavobacteriaceae</taxon>
        <taxon>Autumnicola</taxon>
    </lineage>
</organism>
<feature type="domain" description="Tyr recombinase" evidence="4">
    <location>
        <begin position="229"/>
        <end position="403"/>
    </location>
</feature>
<dbReference type="InterPro" id="IPR050090">
    <property type="entry name" value="Tyrosine_recombinase_XerCD"/>
</dbReference>
<comment type="similarity">
    <text evidence="1">Belongs to the 'phage' integrase family.</text>
</comment>
<evidence type="ECO:0000256" key="2">
    <source>
        <dbReference type="ARBA" id="ARBA00023125"/>
    </source>
</evidence>
<sequence length="437" mass="51108">MATVNFRIRSKANKSVSIFIYVSLEEGNVISTPSGFTVHPKDWSKTTKRPKQNSEETKKTFSKLNKLQEFIYNAVNDAQATGQLIDVNWLKKNIEKCFDRVKKTDQSLLTNHIQYIIDNANTRKIKGSNKVGLSENRLKGYRNFKKIIEEYEKVIKSKIHFQDINKPFVDRFTNWLFNIKIYSTNSAGKILDNLKTVCLDAEKMDIKINDYAHKIEGFKEQNEDRYIQTLSFEELEQIRKAELETEAQENARKWLLIGCEIGQRASDLLKLTPDNLRYKNNRIYIDIEQQKTGKAVTVGVIAPHIIDIVENDFPYSISTQKLNKHIKDVCELAKINEMIEGKKYDKKTKRKKLDFYPKHELVTSHTFRRSFATNYYKKIPTPVLIGITGHSKESMFLEYINRREDKDLNADMFMQFYETIQQNKEPEMKVIKNAANQ</sequence>